<reference evidence="1" key="1">
    <citation type="submission" date="2020-04" db="EMBL/GenBank/DDBJ databases">
        <title>Nitratireductor sp. nov. isolated from mangrove soil.</title>
        <authorList>
            <person name="Ye Y."/>
        </authorList>
    </citation>
    <scope>NUCLEOTIDE SEQUENCE</scope>
    <source>
        <strain evidence="1">SY7</strain>
    </source>
</reference>
<accession>A0A5B8L3Y2</accession>
<dbReference type="CDD" id="cd03801">
    <property type="entry name" value="GT4_PimA-like"/>
    <property type="match status" value="1"/>
</dbReference>
<dbReference type="GO" id="GO:0016758">
    <property type="term" value="F:hexosyltransferase activity"/>
    <property type="evidence" value="ECO:0007669"/>
    <property type="project" value="TreeGrafter"/>
</dbReference>
<dbReference type="PANTHER" id="PTHR45947">
    <property type="entry name" value="SULFOQUINOVOSYL TRANSFERASE SQD2"/>
    <property type="match status" value="1"/>
</dbReference>
<keyword evidence="2" id="KW-1185">Reference proteome</keyword>
<proteinExistence type="predicted"/>
<dbReference type="RefSeq" id="WP_167812976.1">
    <property type="nucleotide sequence ID" value="NZ_CP042301.2"/>
</dbReference>
<gene>
    <name evidence="1" type="ORF">FQ775_21150</name>
</gene>
<dbReference type="KEGG" id="niy:FQ775_21150"/>
<dbReference type="Pfam" id="PF13692">
    <property type="entry name" value="Glyco_trans_1_4"/>
    <property type="match status" value="1"/>
</dbReference>
<dbReference type="Gene3D" id="3.40.50.2000">
    <property type="entry name" value="Glycogen Phosphorylase B"/>
    <property type="match status" value="2"/>
</dbReference>
<dbReference type="EMBL" id="CP042301">
    <property type="protein sequence ID" value="QDZ02676.2"/>
    <property type="molecule type" value="Genomic_DNA"/>
</dbReference>
<name>A0A5B8L3Y2_9HYPH</name>
<organism evidence="1 2">
    <name type="scientific">Nitratireductor mangrovi</name>
    <dbReference type="NCBI Taxonomy" id="2599600"/>
    <lineage>
        <taxon>Bacteria</taxon>
        <taxon>Pseudomonadati</taxon>
        <taxon>Pseudomonadota</taxon>
        <taxon>Alphaproteobacteria</taxon>
        <taxon>Hyphomicrobiales</taxon>
        <taxon>Phyllobacteriaceae</taxon>
        <taxon>Nitratireductor</taxon>
    </lineage>
</organism>
<evidence type="ECO:0000313" key="1">
    <source>
        <dbReference type="EMBL" id="QDZ02676.2"/>
    </source>
</evidence>
<sequence length="337" mass="36118">MAVATEAISYQKRPSRELFEARRDTCTAERERLLAEWRAAPETAPDLWFTYHPYCKSPDWIGPAVSKALAIPYVTAEACRTRQATDADWHDARSSVQKAVTSADVNFCLKKSDHEYLATFLPDMSSVVPLKPFIDDQAGGAAAALPFANGEPVLVAVGMMRPGAKMHSYAALADTLRELPGRWNLVLIGDGPGRSEIETLFAFLAPDRLHLAGAVPHDEVRAWLEAGDIFVWPGIGEAIGMAFLEAQAAGLPVTAFATAGVPEVVGNRAALLAPSGDTGALRDHIETLVADAALRQRMGVAARAHVAANHSIRAAAETIRHSLDPLLAAARNRVSSA</sequence>
<dbReference type="PANTHER" id="PTHR45947:SF3">
    <property type="entry name" value="SULFOQUINOVOSYL TRANSFERASE SQD2"/>
    <property type="match status" value="1"/>
</dbReference>
<dbReference type="SUPFAM" id="SSF53756">
    <property type="entry name" value="UDP-Glycosyltransferase/glycogen phosphorylase"/>
    <property type="match status" value="1"/>
</dbReference>
<dbReference type="InterPro" id="IPR050194">
    <property type="entry name" value="Glycosyltransferase_grp1"/>
</dbReference>
<protein>
    <submittedName>
        <fullName evidence="1">Glycosyltransferase family 4 protein</fullName>
    </submittedName>
</protein>
<evidence type="ECO:0000313" key="2">
    <source>
        <dbReference type="Proteomes" id="UP000321389"/>
    </source>
</evidence>
<dbReference type="AlphaFoldDB" id="A0A5B8L3Y2"/>
<dbReference type="Proteomes" id="UP000321389">
    <property type="component" value="Chromosome"/>
</dbReference>